<comment type="similarity">
    <text evidence="1 2">Belongs to the short-chain dehydrogenases/reductases (SDR) family.</text>
</comment>
<name>A0A444I780_RHILE</name>
<dbReference type="PRINTS" id="PR00081">
    <property type="entry name" value="GDHRDH"/>
</dbReference>
<dbReference type="PANTHER" id="PTHR42879:SF6">
    <property type="entry name" value="NADPH-DEPENDENT REDUCTASE BACG"/>
    <property type="match status" value="1"/>
</dbReference>
<dbReference type="InterPro" id="IPR050259">
    <property type="entry name" value="SDR"/>
</dbReference>
<protein>
    <submittedName>
        <fullName evidence="3">SDR family NAD(P)-dependent oxidoreductase</fullName>
    </submittedName>
</protein>
<evidence type="ECO:0000313" key="3">
    <source>
        <dbReference type="EMBL" id="RWX34206.1"/>
    </source>
</evidence>
<reference evidence="3 4" key="1">
    <citation type="submission" date="2019-01" db="EMBL/GenBank/DDBJ databases">
        <title>RHIZO-ID as a novel technology for direct rhizobia identification.</title>
        <authorList>
            <person name="De Meyer S.E."/>
        </authorList>
    </citation>
    <scope>NUCLEOTIDE SEQUENCE [LARGE SCALE GENOMIC DNA]</scope>
    <source>
        <strain evidence="3 4">WSM448</strain>
    </source>
</reference>
<comment type="caution">
    <text evidence="3">The sequence shown here is derived from an EMBL/GenBank/DDBJ whole genome shotgun (WGS) entry which is preliminary data.</text>
</comment>
<dbReference type="PRINTS" id="PR00080">
    <property type="entry name" value="SDRFAMILY"/>
</dbReference>
<dbReference type="PANTHER" id="PTHR42879">
    <property type="entry name" value="3-OXOACYL-(ACYL-CARRIER-PROTEIN) REDUCTASE"/>
    <property type="match status" value="1"/>
</dbReference>
<dbReference type="AlphaFoldDB" id="A0A444I780"/>
<dbReference type="Pfam" id="PF00106">
    <property type="entry name" value="adh_short"/>
    <property type="match status" value="1"/>
</dbReference>
<sequence length="266" mass="28106">MNLNLQGKRALVTGSSSGLGEAIVHFLAKEGASVVVHGRDEKKVADVTSSVRALGGTVDPVLGDLSTDAGADDVCRNALVNGPVDILINNAGYYGRAGWADTTEDDWLAAYNANVVSGVRMIKRLLPGMRERRWGRIIQIGGGLAQQPMATQPEYNATLAARHNLAVSLARDLKGTGVTSNIVSPGAIKVASVEDFLAAASRRFGWGSEWCEIEAGACRDLVPNDINRLGRPDEIAAAVAYLVSQHADYISGAMIRVDGGLNRSLP</sequence>
<dbReference type="RefSeq" id="WP_128410140.1">
    <property type="nucleotide sequence ID" value="NZ_SBHX01000017.1"/>
</dbReference>
<dbReference type="Gene3D" id="3.40.50.720">
    <property type="entry name" value="NAD(P)-binding Rossmann-like Domain"/>
    <property type="match status" value="1"/>
</dbReference>
<gene>
    <name evidence="3" type="ORF">EHI47_07350</name>
</gene>
<accession>A0A444I780</accession>
<dbReference type="Proteomes" id="UP000283817">
    <property type="component" value="Unassembled WGS sequence"/>
</dbReference>
<dbReference type="SUPFAM" id="SSF51735">
    <property type="entry name" value="NAD(P)-binding Rossmann-fold domains"/>
    <property type="match status" value="1"/>
</dbReference>
<dbReference type="EMBL" id="SBHX01000017">
    <property type="protein sequence ID" value="RWX34206.1"/>
    <property type="molecule type" value="Genomic_DNA"/>
</dbReference>
<dbReference type="InterPro" id="IPR036291">
    <property type="entry name" value="NAD(P)-bd_dom_sf"/>
</dbReference>
<evidence type="ECO:0000256" key="2">
    <source>
        <dbReference type="RuleBase" id="RU000363"/>
    </source>
</evidence>
<proteinExistence type="inferred from homology"/>
<evidence type="ECO:0000256" key="1">
    <source>
        <dbReference type="ARBA" id="ARBA00006484"/>
    </source>
</evidence>
<evidence type="ECO:0000313" key="4">
    <source>
        <dbReference type="Proteomes" id="UP000283817"/>
    </source>
</evidence>
<dbReference type="InterPro" id="IPR002347">
    <property type="entry name" value="SDR_fam"/>
</dbReference>
<organism evidence="3 4">
    <name type="scientific">Rhizobium leguminosarum</name>
    <dbReference type="NCBI Taxonomy" id="384"/>
    <lineage>
        <taxon>Bacteria</taxon>
        <taxon>Pseudomonadati</taxon>
        <taxon>Pseudomonadota</taxon>
        <taxon>Alphaproteobacteria</taxon>
        <taxon>Hyphomicrobiales</taxon>
        <taxon>Rhizobiaceae</taxon>
        <taxon>Rhizobium/Agrobacterium group</taxon>
        <taxon>Rhizobium</taxon>
    </lineage>
</organism>